<comment type="caution">
    <text evidence="4">The sequence shown here is derived from an EMBL/GenBank/DDBJ whole genome shotgun (WGS) entry which is preliminary data.</text>
</comment>
<evidence type="ECO:0000313" key="4">
    <source>
        <dbReference type="EMBL" id="MZI95111.1"/>
    </source>
</evidence>
<dbReference type="PANTHER" id="PTHR43285">
    <property type="entry name" value="ANTHRANILATE PHOSPHORIBOSYLTRANSFERASE"/>
    <property type="match status" value="1"/>
</dbReference>
<evidence type="ECO:0000313" key="5">
    <source>
        <dbReference type="Proteomes" id="UP000462621"/>
    </source>
</evidence>
<dbReference type="NCBIfam" id="NF006564">
    <property type="entry name" value="PRK09071.1"/>
    <property type="match status" value="1"/>
</dbReference>
<dbReference type="GO" id="GO:0004048">
    <property type="term" value="F:anthranilate phosphoribosyltransferase activity"/>
    <property type="evidence" value="ECO:0007669"/>
    <property type="project" value="InterPro"/>
</dbReference>
<keyword evidence="2 4" id="KW-0808">Transferase</keyword>
<dbReference type="Gene3D" id="3.40.1030.10">
    <property type="entry name" value="Nucleoside phosphorylase/phosphoribosyltransferase catalytic domain"/>
    <property type="match status" value="1"/>
</dbReference>
<dbReference type="PANTHER" id="PTHR43285:SF2">
    <property type="entry name" value="ANTHRANILATE PHOSPHORIBOSYLTRANSFERASE"/>
    <property type="match status" value="1"/>
</dbReference>
<dbReference type="Proteomes" id="UP000462621">
    <property type="component" value="Unassembled WGS sequence"/>
</dbReference>
<keyword evidence="5" id="KW-1185">Reference proteome</keyword>
<keyword evidence="1" id="KW-0328">Glycosyltransferase</keyword>
<evidence type="ECO:0000259" key="3">
    <source>
        <dbReference type="Pfam" id="PF02885"/>
    </source>
</evidence>
<organism evidence="4 5">
    <name type="scientific">Vibrio eleionomae</name>
    <dbReference type="NCBI Taxonomy" id="2653505"/>
    <lineage>
        <taxon>Bacteria</taxon>
        <taxon>Pseudomonadati</taxon>
        <taxon>Pseudomonadota</taxon>
        <taxon>Gammaproteobacteria</taxon>
        <taxon>Vibrionales</taxon>
        <taxon>Vibrionaceae</taxon>
        <taxon>Vibrio</taxon>
    </lineage>
</organism>
<dbReference type="InterPro" id="IPR036320">
    <property type="entry name" value="Glycosyl_Trfase_fam3_N_dom_sf"/>
</dbReference>
<gene>
    <name evidence="4" type="ORF">F9817_18190</name>
</gene>
<dbReference type="RefSeq" id="WP_161157590.1">
    <property type="nucleotide sequence ID" value="NZ_WEKT01000045.1"/>
</dbReference>
<evidence type="ECO:0000256" key="2">
    <source>
        <dbReference type="ARBA" id="ARBA00022679"/>
    </source>
</evidence>
<dbReference type="InterPro" id="IPR017459">
    <property type="entry name" value="Glycosyl_Trfase_fam3_N_dom"/>
</dbReference>
<dbReference type="GO" id="GO:0005829">
    <property type="term" value="C:cytosol"/>
    <property type="evidence" value="ECO:0007669"/>
    <property type="project" value="TreeGrafter"/>
</dbReference>
<feature type="domain" description="Glycosyl transferase family 3 N-terminal" evidence="3">
    <location>
        <begin position="6"/>
        <end position="69"/>
    </location>
</feature>
<dbReference type="AlphaFoldDB" id="A0A7X4LNN0"/>
<dbReference type="InterPro" id="IPR035902">
    <property type="entry name" value="Nuc_phospho_transferase"/>
</dbReference>
<dbReference type="GO" id="GO:0000162">
    <property type="term" value="P:L-tryptophan biosynthetic process"/>
    <property type="evidence" value="ECO:0007669"/>
    <property type="project" value="InterPro"/>
</dbReference>
<name>A0A7X4LNN0_9VIBR</name>
<dbReference type="SUPFAM" id="SSF52418">
    <property type="entry name" value="Nucleoside phosphorylase/phosphoribosyltransferase catalytic domain"/>
    <property type="match status" value="1"/>
</dbReference>
<dbReference type="Pfam" id="PF02885">
    <property type="entry name" value="Glycos_trans_3N"/>
    <property type="match status" value="1"/>
</dbReference>
<dbReference type="InterPro" id="IPR005940">
    <property type="entry name" value="Anthranilate_Pribosyl_Tfrase"/>
</dbReference>
<sequence>MSHIVECIRTVGRGERSRQSLTFEQAYQVMDDYLNGQVDDDQMGVLLMLIRVKNESKQEIAGFVKAFQQRIPAIGCDIDWPVYAGKRAATGLPWYLIAATLLAKQGKKVLLHGYDDPAVEREYAEPYLVALGIPVAESAEDAKQLFLQGNIVYLPLHAFAPKALHMLNWKHKFGLKSPINTVVRTLNPGGGTYGIRGSFHPGFARLHAEVENEVGQNSHTVISIKGQSGEAEYNPKVSQTLYVSTPQGVEEHYWQERYSEQLSTPIQCQLGTPTDQHIAMANSVVSTVAALLFTEYQDRNKAYDEALEMWQHYVDLINQ</sequence>
<proteinExistence type="predicted"/>
<accession>A0A7X4LNN0</accession>
<dbReference type="EMBL" id="WEKT01000045">
    <property type="protein sequence ID" value="MZI95111.1"/>
    <property type="molecule type" value="Genomic_DNA"/>
</dbReference>
<dbReference type="Gene3D" id="1.20.970.10">
    <property type="entry name" value="Transferase, Pyrimidine Nucleoside Phosphorylase, Chain C"/>
    <property type="match status" value="1"/>
</dbReference>
<dbReference type="SUPFAM" id="SSF47648">
    <property type="entry name" value="Nucleoside phosphorylase/phosphoribosyltransferase N-terminal domain"/>
    <property type="match status" value="1"/>
</dbReference>
<protein>
    <submittedName>
        <fullName evidence="4">Glycosyl transferase family protein</fullName>
    </submittedName>
</protein>
<reference evidence="4 5" key="1">
    <citation type="submission" date="2019-10" db="EMBL/GenBank/DDBJ databases">
        <title>Vibrio sp. nov. isolated from a shrimp pond.</title>
        <authorList>
            <person name="Gomez-Gil B."/>
            <person name="Enciso-Ibarra J."/>
            <person name="Enciso-Ibarra K."/>
            <person name="Bolan-Mejia C."/>
        </authorList>
    </citation>
    <scope>NUCLEOTIDE SEQUENCE [LARGE SCALE GENOMIC DNA]</scope>
    <source>
        <strain evidence="4 5">CAIM 722</strain>
    </source>
</reference>
<evidence type="ECO:0000256" key="1">
    <source>
        <dbReference type="ARBA" id="ARBA00022676"/>
    </source>
</evidence>